<keyword evidence="3" id="KW-1185">Reference proteome</keyword>
<comment type="caution">
    <text evidence="2">The sequence shown here is derived from an EMBL/GenBank/DDBJ whole genome shotgun (WGS) entry which is preliminary data.</text>
</comment>
<gene>
    <name evidence="2" type="ORF">LSCM1_04197</name>
</gene>
<dbReference type="RefSeq" id="XP_067177943.1">
    <property type="nucleotide sequence ID" value="XM_067321712.1"/>
</dbReference>
<protein>
    <submittedName>
        <fullName evidence="2">Uncharacterized protein</fullName>
    </submittedName>
</protein>
<feature type="region of interest" description="Disordered" evidence="1">
    <location>
        <begin position="1"/>
        <end position="21"/>
    </location>
</feature>
<feature type="compositionally biased region" description="Low complexity" evidence="1">
    <location>
        <begin position="193"/>
        <end position="202"/>
    </location>
</feature>
<dbReference type="OrthoDB" id="266321at2759"/>
<sequence length="864" mass="91334">MLRWTAGTKARADRASRQHGYPGGSARLLACRFFHPRPSDVASPPTAPGTGATAAAASRSSAYADTARDLSSLALTPSAAVLDDAIADTAVGTRSPVLGAVIGRAAPASAESLSAVVQTSSSAVTECAPKVMAEGDCERRNTLKSAAADGSSLCRAPALWDHGSAAPPSPSSPLPSPPLDVVANRCGDPSEHPPSASSPSCSEVILAKHQPPHQPSPPLPGRSTCSQQTVQPPLLPSELYAPSAVHVKRLLEALEAKAAPQRARRCALGRPSPQQRAWRQPRKRLRAGGELRDSSCDTDAAMGSSEEEMADTYAKVQQQRQRQLREKHAGGERRGPNCSVDGFVESIVPHRHQTAQRREQRQQRRSRLSAAEQSVDCIAVQLPLQRAKDAPASAKAQATVVSSPRAYPKAQSSLPATAEKHRHAALACADRLEGRFVEDGAHSLPDAMAIAVAADTFHRDLPADPLAAGRSLRVPDTFRAFPAEGVDSGRATEEELLPWPASLANRTARLPMERVQPDAVSVFEDQPLSWCEQQEVQAEQHLFGAYASAASGEDRVETDDPRGVGVDSLLQPDWSVAEPASFAAMPARDGEANLWLPKAEPLSFAPWRQLGSTCGAHGDAYGVRGDRVMAPGGDLALDLGGTRADFYGGSPQEVSWWLPPVDNGCAASKDGTVWQQHRQPVGRRSPSPTRSSHISTMLGYRGISAATPPIYALFSSGVPRESPTAPAFPWVLADDGEGGEGLSGGGRDGERIFFGRVSSPLMPRYSHGGPLGSSCGRYGGDGGIGAFLPAQVLPPCVGVPFLSAESVSGNTTAAAAAPASCHLGRAVRQRLGHRDGARAPRALNGTTERCRRFWERCRQSMPSL</sequence>
<proteinExistence type="predicted"/>
<dbReference type="GeneID" id="92514224"/>
<feature type="region of interest" description="Disordered" evidence="1">
    <location>
        <begin position="259"/>
        <end position="372"/>
    </location>
</feature>
<feature type="compositionally biased region" description="Basic and acidic residues" evidence="1">
    <location>
        <begin position="323"/>
        <end position="335"/>
    </location>
</feature>
<dbReference type="KEGG" id="lmat:92514224"/>
<feature type="region of interest" description="Disordered" evidence="1">
    <location>
        <begin position="164"/>
        <end position="230"/>
    </location>
</feature>
<evidence type="ECO:0000313" key="3">
    <source>
        <dbReference type="Proteomes" id="UP000673552"/>
    </source>
</evidence>
<dbReference type="Proteomes" id="UP000673552">
    <property type="component" value="Chromosome 26"/>
</dbReference>
<evidence type="ECO:0000313" key="2">
    <source>
        <dbReference type="EMBL" id="KAG5476485.1"/>
    </source>
</evidence>
<feature type="region of interest" description="Disordered" evidence="1">
    <location>
        <begin position="673"/>
        <end position="693"/>
    </location>
</feature>
<dbReference type="AlphaFoldDB" id="A0A836HGN3"/>
<dbReference type="EMBL" id="JAFEUZ010000026">
    <property type="protein sequence ID" value="KAG5476485.1"/>
    <property type="molecule type" value="Genomic_DNA"/>
</dbReference>
<feature type="compositionally biased region" description="Pro residues" evidence="1">
    <location>
        <begin position="167"/>
        <end position="178"/>
    </location>
</feature>
<organism evidence="2 3">
    <name type="scientific">Leishmania martiniquensis</name>
    <dbReference type="NCBI Taxonomy" id="1580590"/>
    <lineage>
        <taxon>Eukaryota</taxon>
        <taxon>Discoba</taxon>
        <taxon>Euglenozoa</taxon>
        <taxon>Kinetoplastea</taxon>
        <taxon>Metakinetoplastina</taxon>
        <taxon>Trypanosomatida</taxon>
        <taxon>Trypanosomatidae</taxon>
        <taxon>Leishmaniinae</taxon>
        <taxon>Leishmania</taxon>
    </lineage>
</organism>
<reference evidence="2 3" key="1">
    <citation type="submission" date="2021-03" db="EMBL/GenBank/DDBJ databases">
        <title>Leishmania (Mundinia) martiniquensis Genome sequencing and assembly.</title>
        <authorList>
            <person name="Almutairi H."/>
            <person name="Gatherer D."/>
        </authorList>
    </citation>
    <scope>NUCLEOTIDE SEQUENCE [LARGE SCALE GENOMIC DNA]</scope>
    <source>
        <strain evidence="2">LSCM1</strain>
    </source>
</reference>
<accession>A0A836HGN3</accession>
<name>A0A836HGN3_9TRYP</name>
<evidence type="ECO:0000256" key="1">
    <source>
        <dbReference type="SAM" id="MobiDB-lite"/>
    </source>
</evidence>